<gene>
    <name evidence="2" type="ORF">COK38_08310</name>
</gene>
<comment type="caution">
    <text evidence="2">The sequence shown here is derived from an EMBL/GenBank/DDBJ whole genome shotgun (WGS) entry which is preliminary data.</text>
</comment>
<evidence type="ECO:0000313" key="3">
    <source>
        <dbReference type="Proteomes" id="UP000226357"/>
    </source>
</evidence>
<dbReference type="CDD" id="cd07302">
    <property type="entry name" value="CHD"/>
    <property type="match status" value="1"/>
</dbReference>
<dbReference type="GO" id="GO:0035556">
    <property type="term" value="P:intracellular signal transduction"/>
    <property type="evidence" value="ECO:0007669"/>
    <property type="project" value="InterPro"/>
</dbReference>
<dbReference type="GO" id="GO:0009190">
    <property type="term" value="P:cyclic nucleotide biosynthetic process"/>
    <property type="evidence" value="ECO:0007669"/>
    <property type="project" value="InterPro"/>
</dbReference>
<organism evidence="2 3">
    <name type="scientific">Bacillus cereus</name>
    <dbReference type="NCBI Taxonomy" id="1396"/>
    <lineage>
        <taxon>Bacteria</taxon>
        <taxon>Bacillati</taxon>
        <taxon>Bacillota</taxon>
        <taxon>Bacilli</taxon>
        <taxon>Bacillales</taxon>
        <taxon>Bacillaceae</taxon>
        <taxon>Bacillus</taxon>
        <taxon>Bacillus cereus group</taxon>
    </lineage>
</organism>
<evidence type="ECO:0000259" key="1">
    <source>
        <dbReference type="Pfam" id="PF00211"/>
    </source>
</evidence>
<dbReference type="InterPro" id="IPR001054">
    <property type="entry name" value="A/G_cyclase"/>
</dbReference>
<dbReference type="InterPro" id="IPR029787">
    <property type="entry name" value="Nucleotide_cyclase"/>
</dbReference>
<name>A0AA44TFB4_BACCE</name>
<dbReference type="SUPFAM" id="SSF55073">
    <property type="entry name" value="Nucleotide cyclase"/>
    <property type="match status" value="1"/>
</dbReference>
<accession>A0AA44TFB4</accession>
<dbReference type="Proteomes" id="UP000226357">
    <property type="component" value="Unassembled WGS sequence"/>
</dbReference>
<dbReference type="GO" id="GO:0004016">
    <property type="term" value="F:adenylate cyclase activity"/>
    <property type="evidence" value="ECO:0007669"/>
    <property type="project" value="UniProtKB-ARBA"/>
</dbReference>
<dbReference type="Pfam" id="PF20308">
    <property type="entry name" value="TPR-S"/>
    <property type="match status" value="1"/>
</dbReference>
<feature type="domain" description="Guanylate cyclase" evidence="1">
    <location>
        <begin position="6"/>
        <end position="174"/>
    </location>
</feature>
<dbReference type="Gene3D" id="3.30.70.1230">
    <property type="entry name" value="Nucleotide cyclase"/>
    <property type="match status" value="1"/>
</dbReference>
<dbReference type="Pfam" id="PF00211">
    <property type="entry name" value="Guanylate_cyc"/>
    <property type="match status" value="1"/>
</dbReference>
<dbReference type="AlphaFoldDB" id="A0AA44TFB4"/>
<evidence type="ECO:0000313" key="2">
    <source>
        <dbReference type="EMBL" id="PFS02934.1"/>
    </source>
</evidence>
<protein>
    <recommendedName>
        <fullName evidence="1">Guanylate cyclase domain-containing protein</fullName>
    </recommendedName>
</protein>
<dbReference type="InterPro" id="IPR011990">
    <property type="entry name" value="TPR-like_helical_dom_sf"/>
</dbReference>
<dbReference type="InterPro" id="IPR046880">
    <property type="entry name" value="TPR-S"/>
</dbReference>
<dbReference type="SUPFAM" id="SSF48452">
    <property type="entry name" value="TPR-like"/>
    <property type="match status" value="1"/>
</dbReference>
<proteinExistence type="predicted"/>
<dbReference type="EMBL" id="NVBO01000061">
    <property type="protein sequence ID" value="PFS02934.1"/>
    <property type="molecule type" value="Genomic_DNA"/>
</dbReference>
<reference evidence="2 3" key="1">
    <citation type="submission" date="2017-09" db="EMBL/GenBank/DDBJ databases">
        <title>Large-scale bioinformatics analysis of Bacillus genomes uncovers conserved roles of natural products in bacterial physiology.</title>
        <authorList>
            <consortium name="Agbiome Team Llc"/>
            <person name="Bleich R.M."/>
            <person name="Grubbs K.J."/>
            <person name="Santa Maria K.C."/>
            <person name="Allen S.E."/>
            <person name="Farag S."/>
            <person name="Shank E.A."/>
            <person name="Bowers A."/>
        </authorList>
    </citation>
    <scope>NUCLEOTIDE SEQUENCE [LARGE SCALE GENOMIC DNA]</scope>
    <source>
        <strain evidence="2 3">AFS067272</strain>
    </source>
</reference>
<sequence>MLLKLPNVYIVYIDLKGYSKLKEDQKHTLLCEFIPDQFEERFQKHIEKAEVSNTWGDAVLAVFSNGAEAADFMLTYRDAFSQLSYDKLPVIPRIAGHYGEVYKFFDKILKKDNVMGKNVDTTARIEPITRPGEVFVTKEFKEALEDTLELKGTYDFSDLGILDLAKDFGKMELFRLRGYGEEEQIVDSLFEQKINDSLPELDESSDEEEKTIKRIEDMKKKSEIEREIDKQFINIEKKSGAFLEKLAGICKSSGLYEQSLEVIFELQNRTVTIDRGVHLRPYASKKKIITIKADCLSRLGKYEEAATLLYSLWQSIDDKNSKDAYDILSTLAAQFKRRALASRPGDVKIDLLNRAKGLYLTAFKINPQEYYPAINAAYLYRMTEELGHEQSKEIGKKLAAYIIKTWGKTGIERNWWLDASLAEAKILQGRFSEAAADFRDAMGEYVNKTKMFELESTKAQIEQYLKVVGLEEDGAEILDVLDEWIHQYEEKEYVK</sequence>